<dbReference type="EMBL" id="CP029479">
    <property type="protein sequence ID" value="AWM78052.1"/>
    <property type="molecule type" value="Genomic_DNA"/>
</dbReference>
<dbReference type="OrthoDB" id="9781757at2"/>
<gene>
    <name evidence="2" type="ORF">HYN04_09985</name>
</gene>
<dbReference type="KEGG" id="phb:HYN04_09985"/>
<organism evidence="2 3">
    <name type="scientific">Phenylobacterium parvum</name>
    <dbReference type="NCBI Taxonomy" id="2201350"/>
    <lineage>
        <taxon>Bacteria</taxon>
        <taxon>Pseudomonadati</taxon>
        <taxon>Pseudomonadota</taxon>
        <taxon>Alphaproteobacteria</taxon>
        <taxon>Caulobacterales</taxon>
        <taxon>Caulobacteraceae</taxon>
        <taxon>Phenylobacterium</taxon>
    </lineage>
</organism>
<name>A0A2Z3HS39_9CAUL</name>
<dbReference type="InterPro" id="IPR013100">
    <property type="entry name" value="LEH"/>
</dbReference>
<reference evidence="3" key="1">
    <citation type="submission" date="2018-05" db="EMBL/GenBank/DDBJ databases">
        <title>Genome sequencing of Phenylobacterium sp. HYN0004.</title>
        <authorList>
            <person name="Yi H."/>
            <person name="Baek C."/>
        </authorList>
    </citation>
    <scope>NUCLEOTIDE SEQUENCE [LARGE SCALE GENOMIC DNA]</scope>
    <source>
        <strain evidence="3">HYN0004</strain>
    </source>
</reference>
<dbReference type="RefSeq" id="WP_110450619.1">
    <property type="nucleotide sequence ID" value="NZ_CP029479.1"/>
</dbReference>
<proteinExistence type="predicted"/>
<dbReference type="SUPFAM" id="SSF54427">
    <property type="entry name" value="NTF2-like"/>
    <property type="match status" value="1"/>
</dbReference>
<keyword evidence="3" id="KW-1185">Reference proteome</keyword>
<dbReference type="Pfam" id="PF07858">
    <property type="entry name" value="LEH"/>
    <property type="match status" value="1"/>
</dbReference>
<sequence>MSAPNDPAAVVDAFLAAMEAKDYAAAAPFVAEDCHYENMNAPGMVHVGPAGVVGFLEPFFAPIAKNEFHVLRRAVAGPVVFMERLDRHLFGSKWVELPVTGVFEVRDGKIVFYRDYFDAQVLTAQLAG</sequence>
<dbReference type="Gene3D" id="3.10.450.50">
    <property type="match status" value="1"/>
</dbReference>
<accession>A0A2Z3HS39</accession>
<dbReference type="Proteomes" id="UP000247763">
    <property type="component" value="Chromosome"/>
</dbReference>
<feature type="domain" description="Limonene-1,2-epoxide hydrolase" evidence="1">
    <location>
        <begin position="7"/>
        <end position="125"/>
    </location>
</feature>
<dbReference type="InterPro" id="IPR032710">
    <property type="entry name" value="NTF2-like_dom_sf"/>
</dbReference>
<evidence type="ECO:0000259" key="1">
    <source>
        <dbReference type="Pfam" id="PF07858"/>
    </source>
</evidence>
<protein>
    <recommendedName>
        <fullName evidence="1">Limonene-1,2-epoxide hydrolase domain-containing protein</fullName>
    </recommendedName>
</protein>
<evidence type="ECO:0000313" key="3">
    <source>
        <dbReference type="Proteomes" id="UP000247763"/>
    </source>
</evidence>
<dbReference type="AlphaFoldDB" id="A0A2Z3HS39"/>
<evidence type="ECO:0000313" key="2">
    <source>
        <dbReference type="EMBL" id="AWM78052.1"/>
    </source>
</evidence>